<evidence type="ECO:0000256" key="3">
    <source>
        <dbReference type="ARBA" id="ARBA00022449"/>
    </source>
</evidence>
<feature type="transmembrane region" description="Helical" evidence="9">
    <location>
        <begin position="346"/>
        <end position="365"/>
    </location>
</feature>
<dbReference type="Pfam" id="PF00999">
    <property type="entry name" value="Na_H_Exchanger"/>
    <property type="match status" value="1"/>
</dbReference>
<evidence type="ECO:0000256" key="6">
    <source>
        <dbReference type="ARBA" id="ARBA00022989"/>
    </source>
</evidence>
<name>A0AB33K890_9ACTN</name>
<organism evidence="11">
    <name type="scientific">Kitasatospora sp. CMC57</name>
    <dbReference type="NCBI Taxonomy" id="3231513"/>
    <lineage>
        <taxon>Bacteria</taxon>
        <taxon>Bacillati</taxon>
        <taxon>Actinomycetota</taxon>
        <taxon>Actinomycetes</taxon>
        <taxon>Kitasatosporales</taxon>
        <taxon>Streptomycetaceae</taxon>
        <taxon>Kitasatospora</taxon>
    </lineage>
</organism>
<keyword evidence="3" id="KW-0050">Antiport</keyword>
<sequence length="427" mass="45078">MNGWAVVVAGGVVVGYGALSRRLSTTALSGPLVFMLAGLTIGPLGLDLLDRAKDPEVTRTLLESALVLLLFADAAGIRARDLRREEFLPLRLLALGLPVTMALGWLAAWPLLPGLSMWELALAAVILAPTDAALGQQAFSNKRVPPLVRGGLTIESGLNDGLALPFFVLALAAASEGHGHPGVAETFLRALLLSSAIGIAAGRTGASLLRWSLARGWSSSDWRQFLVLAVPVIAYVLCAMVEGSGFIGAWVAGLAFGIHLRRTPAGLGIPPRDSDPAQCTGFTERLGLLLASLSFLVFGAVILGPALQHLTWRTVLYALLSLTVIRMLPVALALAGTGLRPASIAYIGWFGPRGLASLVFGLLALEEHLPGGTLLSEVIAVTVGLSIILHGASAPILGHRYGTWFTRTLRREPNLRENALEQHDDPR</sequence>
<evidence type="ECO:0000256" key="5">
    <source>
        <dbReference type="ARBA" id="ARBA00022692"/>
    </source>
</evidence>
<dbReference type="AlphaFoldDB" id="A0AB33K890"/>
<evidence type="ECO:0000256" key="2">
    <source>
        <dbReference type="ARBA" id="ARBA00022448"/>
    </source>
</evidence>
<comment type="subcellular location">
    <subcellularLocation>
        <location evidence="1">Cell membrane</location>
        <topology evidence="1">Multi-pass membrane protein</topology>
    </subcellularLocation>
</comment>
<keyword evidence="6 9" id="KW-1133">Transmembrane helix</keyword>
<keyword evidence="7" id="KW-0406">Ion transport</keyword>
<dbReference type="PANTHER" id="PTHR32507">
    <property type="entry name" value="NA(+)/H(+) ANTIPORTER 1"/>
    <property type="match status" value="1"/>
</dbReference>
<feature type="transmembrane region" description="Helical" evidence="9">
    <location>
        <begin position="314"/>
        <end position="334"/>
    </location>
</feature>
<evidence type="ECO:0000256" key="4">
    <source>
        <dbReference type="ARBA" id="ARBA00022475"/>
    </source>
</evidence>
<keyword evidence="2" id="KW-0813">Transport</keyword>
<evidence type="ECO:0000313" key="11">
    <source>
        <dbReference type="EMBL" id="BFP49889.1"/>
    </source>
</evidence>
<feature type="transmembrane region" description="Helical" evidence="9">
    <location>
        <begin position="286"/>
        <end position="307"/>
    </location>
</feature>
<feature type="transmembrane region" description="Helical" evidence="9">
    <location>
        <begin position="88"/>
        <end position="109"/>
    </location>
</feature>
<reference evidence="11" key="1">
    <citation type="submission" date="2024-07" db="EMBL/GenBank/DDBJ databases">
        <title>Complete genome sequences of cellulolytic bacteria, Kitasatospora sp. CMC57 and Streptomyces sp. CMC78, isolated from Japanese agricultural soil.</title>
        <authorList>
            <person name="Hashimoto T."/>
            <person name="Ito M."/>
            <person name="Iwamoto M."/>
            <person name="Fukahori D."/>
            <person name="Shoda T."/>
            <person name="Sakoda M."/>
            <person name="Morohoshi T."/>
            <person name="Mitsuboshi M."/>
            <person name="Nishizawa T."/>
        </authorList>
    </citation>
    <scope>NUCLEOTIDE SEQUENCE</scope>
    <source>
        <strain evidence="11">CMC57</strain>
    </source>
</reference>
<keyword evidence="8 9" id="KW-0472">Membrane</keyword>
<dbReference type="GO" id="GO:0005886">
    <property type="term" value="C:plasma membrane"/>
    <property type="evidence" value="ECO:0007669"/>
    <property type="project" value="UniProtKB-SubCell"/>
</dbReference>
<evidence type="ECO:0000256" key="9">
    <source>
        <dbReference type="SAM" id="Phobius"/>
    </source>
</evidence>
<proteinExistence type="predicted"/>
<feature type="transmembrane region" description="Helical" evidence="9">
    <location>
        <begin position="225"/>
        <end position="258"/>
    </location>
</feature>
<feature type="domain" description="Cation/H+ exchanger transmembrane" evidence="10">
    <location>
        <begin position="16"/>
        <end position="396"/>
    </location>
</feature>
<dbReference type="EMBL" id="AP035881">
    <property type="protein sequence ID" value="BFP49889.1"/>
    <property type="molecule type" value="Genomic_DNA"/>
</dbReference>
<feature type="transmembrane region" description="Helical" evidence="9">
    <location>
        <begin position="377"/>
        <end position="397"/>
    </location>
</feature>
<evidence type="ECO:0000256" key="7">
    <source>
        <dbReference type="ARBA" id="ARBA00023065"/>
    </source>
</evidence>
<dbReference type="InterPro" id="IPR038770">
    <property type="entry name" value="Na+/solute_symporter_sf"/>
</dbReference>
<keyword evidence="5 9" id="KW-0812">Transmembrane</keyword>
<accession>A0AB33K890</accession>
<evidence type="ECO:0000256" key="1">
    <source>
        <dbReference type="ARBA" id="ARBA00004651"/>
    </source>
</evidence>
<feature type="transmembrane region" description="Helical" evidence="9">
    <location>
        <begin position="30"/>
        <end position="49"/>
    </location>
</feature>
<dbReference type="RefSeq" id="WP_407991937.1">
    <property type="nucleotide sequence ID" value="NZ_AP035881.2"/>
</dbReference>
<dbReference type="GO" id="GO:1902600">
    <property type="term" value="P:proton transmembrane transport"/>
    <property type="evidence" value="ECO:0007669"/>
    <property type="project" value="InterPro"/>
</dbReference>
<evidence type="ECO:0000256" key="8">
    <source>
        <dbReference type="ARBA" id="ARBA00023136"/>
    </source>
</evidence>
<dbReference type="PANTHER" id="PTHR32507:SF8">
    <property type="entry name" value="CNH1P"/>
    <property type="match status" value="1"/>
</dbReference>
<evidence type="ECO:0000259" key="10">
    <source>
        <dbReference type="Pfam" id="PF00999"/>
    </source>
</evidence>
<dbReference type="InterPro" id="IPR006153">
    <property type="entry name" value="Cation/H_exchanger_TM"/>
</dbReference>
<protein>
    <submittedName>
        <fullName evidence="11">Cation:proton antiporter</fullName>
    </submittedName>
</protein>
<dbReference type="GO" id="GO:0015297">
    <property type="term" value="F:antiporter activity"/>
    <property type="evidence" value="ECO:0007669"/>
    <property type="project" value="UniProtKB-KW"/>
</dbReference>
<dbReference type="Gene3D" id="1.20.1530.20">
    <property type="match status" value="1"/>
</dbReference>
<keyword evidence="4" id="KW-1003">Cell membrane</keyword>
<gene>
    <name evidence="11" type="ORF">KCMC57_62570</name>
</gene>